<dbReference type="AlphaFoldDB" id="A0A6J4N862"/>
<reference evidence="1" key="1">
    <citation type="submission" date="2020-02" db="EMBL/GenBank/DDBJ databases">
        <authorList>
            <person name="Meier V. D."/>
        </authorList>
    </citation>
    <scope>NUCLEOTIDE SEQUENCE</scope>
    <source>
        <strain evidence="1">AVDCRST_MAG21</strain>
    </source>
</reference>
<dbReference type="Pfam" id="PF17249">
    <property type="entry name" value="DUF5318"/>
    <property type="match status" value="1"/>
</dbReference>
<protein>
    <recommendedName>
        <fullName evidence="2">DUF5318 domain-containing protein</fullName>
    </recommendedName>
</protein>
<organism evidence="1">
    <name type="scientific">uncultured Nocardioidaceae bacterium</name>
    <dbReference type="NCBI Taxonomy" id="253824"/>
    <lineage>
        <taxon>Bacteria</taxon>
        <taxon>Bacillati</taxon>
        <taxon>Actinomycetota</taxon>
        <taxon>Actinomycetes</taxon>
        <taxon>Propionibacteriales</taxon>
        <taxon>Nocardioidaceae</taxon>
        <taxon>environmental samples</taxon>
    </lineage>
</organism>
<dbReference type="EMBL" id="CADCUL010000137">
    <property type="protein sequence ID" value="CAA9377771.1"/>
    <property type="molecule type" value="Genomic_DNA"/>
</dbReference>
<name>A0A6J4N862_9ACTN</name>
<sequence>MWSQRLVIDYSLQRRAVLTTLFKGGATTVEDVCDADPYTVRAAKHHGEPAPIPCPVCRREELRLLSYVFGDELGQYSGRIKSRREIEAMAHEYGEIRAFVVEVCQHCHWNHLVESYVVGDGVPRKPPRRQRTVEDDD</sequence>
<dbReference type="InterPro" id="IPR035169">
    <property type="entry name" value="DUF5318"/>
</dbReference>
<evidence type="ECO:0008006" key="2">
    <source>
        <dbReference type="Google" id="ProtNLM"/>
    </source>
</evidence>
<evidence type="ECO:0000313" key="1">
    <source>
        <dbReference type="EMBL" id="CAA9377771.1"/>
    </source>
</evidence>
<gene>
    <name evidence="1" type="ORF">AVDCRST_MAG21-1542</name>
</gene>
<accession>A0A6J4N862</accession>
<proteinExistence type="predicted"/>